<dbReference type="InterPro" id="IPR002933">
    <property type="entry name" value="Peptidase_M20"/>
</dbReference>
<accession>A0ABR8VR15</accession>
<dbReference type="PANTHER" id="PTHR32494:SF5">
    <property type="entry name" value="ALLANTOATE AMIDOHYDROLASE"/>
    <property type="match status" value="1"/>
</dbReference>
<dbReference type="NCBIfam" id="NF006771">
    <property type="entry name" value="PRK09290.1-5"/>
    <property type="match status" value="1"/>
</dbReference>
<evidence type="ECO:0000256" key="1">
    <source>
        <dbReference type="ARBA" id="ARBA00006153"/>
    </source>
</evidence>
<dbReference type="SUPFAM" id="SSF55031">
    <property type="entry name" value="Bacterial exopeptidase dimerisation domain"/>
    <property type="match status" value="1"/>
</dbReference>
<evidence type="ECO:0000313" key="4">
    <source>
        <dbReference type="EMBL" id="MBD8007200.1"/>
    </source>
</evidence>
<dbReference type="InterPro" id="IPR011650">
    <property type="entry name" value="Peptidase_M20_dimer"/>
</dbReference>
<keyword evidence="5" id="KW-1185">Reference proteome</keyword>
<dbReference type="CDD" id="cd03884">
    <property type="entry name" value="M20_bAS"/>
    <property type="match status" value="1"/>
</dbReference>
<evidence type="ECO:0000256" key="2">
    <source>
        <dbReference type="ARBA" id="ARBA00022801"/>
    </source>
</evidence>
<gene>
    <name evidence="4" type="ORF">H9631_19235</name>
</gene>
<evidence type="ECO:0000259" key="3">
    <source>
        <dbReference type="Pfam" id="PF07687"/>
    </source>
</evidence>
<reference evidence="4 5" key="1">
    <citation type="submission" date="2020-08" db="EMBL/GenBank/DDBJ databases">
        <title>A Genomic Blueprint of the Chicken Gut Microbiome.</title>
        <authorList>
            <person name="Gilroy R."/>
            <person name="Ravi A."/>
            <person name="Getino M."/>
            <person name="Pursley I."/>
            <person name="Horton D.L."/>
            <person name="Alikhan N.-F."/>
            <person name="Baker D."/>
            <person name="Gharbi K."/>
            <person name="Hall N."/>
            <person name="Watson M."/>
            <person name="Adriaenssens E.M."/>
            <person name="Foster-Nyarko E."/>
            <person name="Jarju S."/>
            <person name="Secka A."/>
            <person name="Antonio M."/>
            <person name="Oren A."/>
            <person name="Chaudhuri R."/>
            <person name="La Ragione R.M."/>
            <person name="Hildebrand F."/>
            <person name="Pallen M.J."/>
        </authorList>
    </citation>
    <scope>NUCLEOTIDE SEQUENCE [LARGE SCALE GENOMIC DNA]</scope>
    <source>
        <strain evidence="4 5">Sa1BUA2</strain>
    </source>
</reference>
<dbReference type="Gene3D" id="3.40.630.10">
    <property type="entry name" value="Zn peptidases"/>
    <property type="match status" value="1"/>
</dbReference>
<name>A0ABR8VR15_9BACI</name>
<dbReference type="PANTHER" id="PTHR32494">
    <property type="entry name" value="ALLANTOATE DEIMINASE-RELATED"/>
    <property type="match status" value="1"/>
</dbReference>
<protein>
    <submittedName>
        <fullName evidence="4">Zn-dependent hydrolase</fullName>
    </submittedName>
</protein>
<dbReference type="GO" id="GO:0016787">
    <property type="term" value="F:hydrolase activity"/>
    <property type="evidence" value="ECO:0007669"/>
    <property type="project" value="UniProtKB-KW"/>
</dbReference>
<dbReference type="PIRSF" id="PIRSF001235">
    <property type="entry name" value="Amidase_carbamoylase"/>
    <property type="match status" value="1"/>
</dbReference>
<dbReference type="Pfam" id="PF01546">
    <property type="entry name" value="Peptidase_M20"/>
    <property type="match status" value="1"/>
</dbReference>
<dbReference type="NCBIfam" id="TIGR01879">
    <property type="entry name" value="hydantase"/>
    <property type="match status" value="1"/>
</dbReference>
<dbReference type="InterPro" id="IPR010158">
    <property type="entry name" value="Amidase_Cbmase"/>
</dbReference>
<evidence type="ECO:0000313" key="5">
    <source>
        <dbReference type="Proteomes" id="UP000648182"/>
    </source>
</evidence>
<keyword evidence="2 4" id="KW-0378">Hydrolase</keyword>
<dbReference type="Proteomes" id="UP000648182">
    <property type="component" value="Unassembled WGS sequence"/>
</dbReference>
<dbReference type="EMBL" id="JACSPV010000050">
    <property type="protein sequence ID" value="MBD8007200.1"/>
    <property type="molecule type" value="Genomic_DNA"/>
</dbReference>
<feature type="domain" description="Peptidase M20 dimerisation" evidence="3">
    <location>
        <begin position="217"/>
        <end position="307"/>
    </location>
</feature>
<proteinExistence type="inferred from homology"/>
<comment type="caution">
    <text evidence="4">The sequence shown here is derived from an EMBL/GenBank/DDBJ whole genome shotgun (WGS) entry which is preliminary data.</text>
</comment>
<organism evidence="4 5">
    <name type="scientific">Bacillus norwichensis</name>
    <dbReference type="NCBI Taxonomy" id="2762217"/>
    <lineage>
        <taxon>Bacteria</taxon>
        <taxon>Bacillati</taxon>
        <taxon>Bacillota</taxon>
        <taxon>Bacilli</taxon>
        <taxon>Bacillales</taxon>
        <taxon>Bacillaceae</taxon>
        <taxon>Bacillus</taxon>
    </lineage>
</organism>
<sequence>MQINRQRLLNDIEKYSLYGRDERGGITRPAFSEPDMQVRELFIKELKDLGLKVSVDPIANIWGKRKGKGEMNGTIVIGSHLDTVPNGGKYDGALGVLIAKEVVVTLIENKIELQHDLEIVSFTAEESNDFGFSTLGSKTFAGKLTEEELIHASDSQGTLLKDAVRYAGGDLYKLDEMVKDRREKKAYVEIHIEQGKRLESNHLSVGIVEDMVGVYRTRVKVKGEANHSGTTMMAHRSDALAAASEMVLAVEKICCADETDLVGTVGQLSVEPNAVNVVPGEVNFVAEIRSEDEARMDHVINLIEENWKRILNARGVTMEQNLMVKQKPIPMDEDIVTIFRETADELSEPYTVFPSMAVHDAAHMASLSKACMIFVKSINGRSHCPEEYSKPEDIEKAANILLNGVINIDKVLSKEARPIID</sequence>
<dbReference type="Gene3D" id="3.30.70.360">
    <property type="match status" value="1"/>
</dbReference>
<dbReference type="InterPro" id="IPR036264">
    <property type="entry name" value="Bact_exopeptidase_dim_dom"/>
</dbReference>
<dbReference type="RefSeq" id="WP_191815691.1">
    <property type="nucleotide sequence ID" value="NZ_JACSPV010000050.1"/>
</dbReference>
<dbReference type="Pfam" id="PF07687">
    <property type="entry name" value="M20_dimer"/>
    <property type="match status" value="1"/>
</dbReference>
<comment type="similarity">
    <text evidence="1">Belongs to the peptidase M20 family.</text>
</comment>
<dbReference type="SUPFAM" id="SSF53187">
    <property type="entry name" value="Zn-dependent exopeptidases"/>
    <property type="match status" value="1"/>
</dbReference>